<evidence type="ECO:0000313" key="2">
    <source>
        <dbReference type="EMBL" id="MBM9509567.1"/>
    </source>
</evidence>
<accession>A0ABS2U1T7</accession>
<gene>
    <name evidence="2" type="ORF">ITX44_34455</name>
</gene>
<dbReference type="InterPro" id="IPR011990">
    <property type="entry name" value="TPR-like_helical_dom_sf"/>
</dbReference>
<protein>
    <submittedName>
        <fullName evidence="2">Tetratricopeptide repeat protein</fullName>
    </submittedName>
</protein>
<dbReference type="EMBL" id="JADKYB010000026">
    <property type="protein sequence ID" value="MBM9509567.1"/>
    <property type="molecule type" value="Genomic_DNA"/>
</dbReference>
<keyword evidence="3" id="KW-1185">Reference proteome</keyword>
<evidence type="ECO:0000313" key="3">
    <source>
        <dbReference type="Proteomes" id="UP000749040"/>
    </source>
</evidence>
<feature type="region of interest" description="Disordered" evidence="1">
    <location>
        <begin position="1"/>
        <end position="27"/>
    </location>
</feature>
<comment type="caution">
    <text evidence="2">The sequence shown here is derived from an EMBL/GenBank/DDBJ whole genome shotgun (WGS) entry which is preliminary data.</text>
</comment>
<dbReference type="Gene3D" id="1.25.40.10">
    <property type="entry name" value="Tetratricopeptide repeat domain"/>
    <property type="match status" value="1"/>
</dbReference>
<evidence type="ECO:0000256" key="1">
    <source>
        <dbReference type="SAM" id="MobiDB-lite"/>
    </source>
</evidence>
<name>A0ABS2U1T7_9ACTN</name>
<sequence>MTTEARDAAAIRRAIEDNRAEPEGPARNARAELLAEEAERTGDRPLLIDALFNLLTAYNYSSEADKKFVPFARALRMWDENPADFDEAATHSLHWYFKWVSSGMLDQPHIPLAAIEQWQAEMERRYRLAGHSERAVRQGEFRIAKHTGDLARAERAYAAWQSAERDELSDCQACELHLQGAWHLHLGDDEAALSRWSPVLDGELTCAHEPHAVLASSLLPLLRLGRADQARANHLRGYRMLRPMESMRSSVALHIEFCALTGNEARGLEILAEHPAYFTATGDPDSLMDHLAVTALLTGNLVALGHGDGPVPGPPGRQWTAAELHEHGRDRALELAGRFDERNGTDAVSAAVRARIARRPLLDRLPLGVRSAPLARPAESLTAPQQPAPAAPHPAADDVPALVAEARRLSDAGHPGAHQAWIDAESAAHRTGADLDPLARAEITDHAAMAALDEPSAAAELFERAAVQYGDAGVLGEAAGCRARAAYALALTGATSEALSAVDRQVGELAALHGMAQATPRQLTGALLLRCRILLLTPASPEQRPAVLGAAGAQAADVAAFSDAYRAEPGMTARLADATVLLGRLAAGRGADDAVELLARAADLHHEAGQPWYAAEPEGALADLCLRRDDPQAAARYALAALDHGADILEPPHRASLLLIATQAQAALGRDDEAAGHALEAAHWADESGDPAGLGATARVLLGGSLRRAGRPDEAAAVLESVLPDLAAGHDEGELVQARWWLAEAQLDLGEVREAATQFLLAAQVAEHWSDQHDHAMLANLAADALNRAELDDEAVRAYARAETLWRDVGDPHAVVRTLRARAWIEIRDGRAGLSAARDLMAAATDTAEQALAAADDPTASAHLRIELAATHHQTAEILLRGTEDPGRLTEALGFADLAVTVLDPLGPEARDDRTAATLLGAWLHTRLGHPGPAHERATAVLAEYEGHEGDTPANRRAQAQAVLDHLRPDSTQQD</sequence>
<reference evidence="2 3" key="1">
    <citation type="submission" date="2021-01" db="EMBL/GenBank/DDBJ databases">
        <title>Streptomyces acididurans sp. nov., isolated from a peat swamp forest soil.</title>
        <authorList>
            <person name="Chantavorakit T."/>
            <person name="Duangmal K."/>
        </authorList>
    </citation>
    <scope>NUCLEOTIDE SEQUENCE [LARGE SCALE GENOMIC DNA]</scope>
    <source>
        <strain evidence="2 3">KK5PA1</strain>
    </source>
</reference>
<dbReference type="Proteomes" id="UP000749040">
    <property type="component" value="Unassembled WGS sequence"/>
</dbReference>
<feature type="compositionally biased region" description="Basic and acidic residues" evidence="1">
    <location>
        <begin position="1"/>
        <end position="24"/>
    </location>
</feature>
<organism evidence="2 3">
    <name type="scientific">Actinacidiphila acididurans</name>
    <dbReference type="NCBI Taxonomy" id="2784346"/>
    <lineage>
        <taxon>Bacteria</taxon>
        <taxon>Bacillati</taxon>
        <taxon>Actinomycetota</taxon>
        <taxon>Actinomycetes</taxon>
        <taxon>Kitasatosporales</taxon>
        <taxon>Streptomycetaceae</taxon>
        <taxon>Actinacidiphila</taxon>
    </lineage>
</organism>
<dbReference type="SUPFAM" id="SSF48452">
    <property type="entry name" value="TPR-like"/>
    <property type="match status" value="2"/>
</dbReference>
<dbReference type="RefSeq" id="WP_205362816.1">
    <property type="nucleotide sequence ID" value="NZ_JADKYB010000026.1"/>
</dbReference>
<proteinExistence type="predicted"/>
<feature type="region of interest" description="Disordered" evidence="1">
    <location>
        <begin position="945"/>
        <end position="975"/>
    </location>
</feature>
<feature type="region of interest" description="Disordered" evidence="1">
    <location>
        <begin position="376"/>
        <end position="396"/>
    </location>
</feature>